<dbReference type="Pfam" id="PF11659">
    <property type="entry name" value="DUF3261"/>
    <property type="match status" value="1"/>
</dbReference>
<feature type="signal peptide" evidence="1">
    <location>
        <begin position="1"/>
        <end position="23"/>
    </location>
</feature>
<keyword evidence="3" id="KW-1185">Reference proteome</keyword>
<dbReference type="EMBL" id="QGHD01000004">
    <property type="protein sequence ID" value="PWL03678.1"/>
    <property type="molecule type" value="Genomic_DNA"/>
</dbReference>
<organism evidence="2 3">
    <name type="scientific">Hallerella porci</name>
    <dbReference type="NCBI Taxonomy" id="1945871"/>
    <lineage>
        <taxon>Bacteria</taxon>
        <taxon>Pseudomonadati</taxon>
        <taxon>Fibrobacterota</taxon>
        <taxon>Fibrobacteria</taxon>
        <taxon>Fibrobacterales</taxon>
        <taxon>Fibrobacteraceae</taxon>
        <taxon>Hallerella</taxon>
    </lineage>
</organism>
<gene>
    <name evidence="2" type="ORF">B0H50_104102</name>
</gene>
<accession>A0ABX5LQX5</accession>
<evidence type="ECO:0000313" key="2">
    <source>
        <dbReference type="EMBL" id="PWL03678.1"/>
    </source>
</evidence>
<evidence type="ECO:0000313" key="3">
    <source>
        <dbReference type="Proteomes" id="UP000245523"/>
    </source>
</evidence>
<protein>
    <submittedName>
        <fullName evidence="2">Uncharacterized protein DUF3261</fullName>
    </submittedName>
</protein>
<keyword evidence="1" id="KW-0732">Signal</keyword>
<reference evidence="2 3" key="1">
    <citation type="submission" date="2018-05" db="EMBL/GenBank/DDBJ databases">
        <title>Animal gut microbial communities from fecal samples from Wisconsin, USA.</title>
        <authorList>
            <person name="Neumann A."/>
        </authorList>
    </citation>
    <scope>NUCLEOTIDE SEQUENCE [LARGE SCALE GENOMIC DNA]</scope>
    <source>
        <strain evidence="2 3">UWS4</strain>
    </source>
</reference>
<dbReference type="Proteomes" id="UP000245523">
    <property type="component" value="Unassembled WGS sequence"/>
</dbReference>
<dbReference type="InterPro" id="IPR021675">
    <property type="entry name" value="DUF3261"/>
</dbReference>
<comment type="caution">
    <text evidence="2">The sequence shown here is derived from an EMBL/GenBank/DDBJ whole genome shotgun (WGS) entry which is preliminary data.</text>
</comment>
<evidence type="ECO:0000256" key="1">
    <source>
        <dbReference type="SAM" id="SignalP"/>
    </source>
</evidence>
<feature type="chain" id="PRO_5045501375" evidence="1">
    <location>
        <begin position="24"/>
        <end position="195"/>
    </location>
</feature>
<sequence length="195" mass="22883">MRNFSRCMLFVLAATVWMLSACASSSKSLKENAVVYYSNSKSGELISPEFFENSLEENQQMQGHYGEKKITGMSWMQLNDSLIHLMIFSSMGNEIANLVYTKDSLIFTSKWMDAKKVKPEYIIADIQFVYYPKNVLEKHFKKVGLEFKELKNEDVFVRTLSENDTLLMKMEKSKNQIRFENLIRKYEYQIERGKE</sequence>
<proteinExistence type="predicted"/>
<name>A0ABX5LQX5_9BACT</name>
<dbReference type="PROSITE" id="PS51257">
    <property type="entry name" value="PROKAR_LIPOPROTEIN"/>
    <property type="match status" value="1"/>
</dbReference>
<dbReference type="RefSeq" id="WP_106197881.1">
    <property type="nucleotide sequence ID" value="NZ_JAXEIU010000059.1"/>
</dbReference>